<comment type="subcellular location">
    <subcellularLocation>
        <location evidence="1">Cell envelope</location>
    </subcellularLocation>
</comment>
<dbReference type="AlphaFoldDB" id="A0A6L6JBP4"/>
<keyword evidence="5 6" id="KW-0732">Signal</keyword>
<name>A0A6L6JBP4_9RHOB</name>
<dbReference type="Gene3D" id="3.40.50.1980">
    <property type="entry name" value="Nitrogenase molybdenum iron protein domain"/>
    <property type="match status" value="2"/>
</dbReference>
<evidence type="ECO:0000313" key="9">
    <source>
        <dbReference type="Proteomes" id="UP000478183"/>
    </source>
</evidence>
<protein>
    <submittedName>
        <fullName evidence="8">ABC transporter substrate-binding protein</fullName>
    </submittedName>
</protein>
<dbReference type="SUPFAM" id="SSF53807">
    <property type="entry name" value="Helical backbone' metal receptor"/>
    <property type="match status" value="1"/>
</dbReference>
<keyword evidence="3" id="KW-0813">Transport</keyword>
<dbReference type="EMBL" id="WMIE01000003">
    <property type="protein sequence ID" value="MTH77584.1"/>
    <property type="molecule type" value="Genomic_DNA"/>
</dbReference>
<dbReference type="InterPro" id="IPR033870">
    <property type="entry name" value="FatB"/>
</dbReference>
<evidence type="ECO:0000259" key="7">
    <source>
        <dbReference type="PROSITE" id="PS50983"/>
    </source>
</evidence>
<sequence>MRALALTTFLAFSSGSAAIAADISVPTAQGDVAFAGVPQKVAVYDLPSLDTLTALGVSAAGVPEKLYVKHLQDLAGNAAPVGTLFEPNLEALAGLGPDLVVVGGRSAAQKSAVEQVAPAIDMTIGEDLLADSKARLAAFGALFERQDKASELAATLDQKIAAVNAAGKDKGRALIVMTNGPKLAVYGRASRFGWIHEATGMPEAAEHINTANHGDAVSHEFIAEANPDWLFVIDRGAAVGEEGQSAEATLKNPLVEGTNAWKAGHVVYLDAADAYISAGGYTSTITLLDELTAALTKG</sequence>
<evidence type="ECO:0000256" key="5">
    <source>
        <dbReference type="ARBA" id="ARBA00022729"/>
    </source>
</evidence>
<keyword evidence="4" id="KW-0408">Iron</keyword>
<evidence type="ECO:0000256" key="4">
    <source>
        <dbReference type="ARBA" id="ARBA00022496"/>
    </source>
</evidence>
<accession>A0A6L6JBP4</accession>
<dbReference type="GO" id="GO:0030288">
    <property type="term" value="C:outer membrane-bounded periplasmic space"/>
    <property type="evidence" value="ECO:0007669"/>
    <property type="project" value="TreeGrafter"/>
</dbReference>
<evidence type="ECO:0000256" key="1">
    <source>
        <dbReference type="ARBA" id="ARBA00004196"/>
    </source>
</evidence>
<dbReference type="PANTHER" id="PTHR30532:SF28">
    <property type="entry name" value="PETROBACTIN-BINDING PROTEIN YCLQ"/>
    <property type="match status" value="1"/>
</dbReference>
<feature type="chain" id="PRO_5026972612" evidence="6">
    <location>
        <begin position="21"/>
        <end position="298"/>
    </location>
</feature>
<organism evidence="8 9">
    <name type="scientific">Paracoccus aestuariivivens</name>
    <dbReference type="NCBI Taxonomy" id="1820333"/>
    <lineage>
        <taxon>Bacteria</taxon>
        <taxon>Pseudomonadati</taxon>
        <taxon>Pseudomonadota</taxon>
        <taxon>Alphaproteobacteria</taxon>
        <taxon>Rhodobacterales</taxon>
        <taxon>Paracoccaceae</taxon>
        <taxon>Paracoccus</taxon>
    </lineage>
</organism>
<dbReference type="Pfam" id="PF01497">
    <property type="entry name" value="Peripla_BP_2"/>
    <property type="match status" value="1"/>
</dbReference>
<dbReference type="CDD" id="cd01140">
    <property type="entry name" value="FatB"/>
    <property type="match status" value="1"/>
</dbReference>
<dbReference type="PANTHER" id="PTHR30532">
    <property type="entry name" value="IRON III DICITRATE-BINDING PERIPLASMIC PROTEIN"/>
    <property type="match status" value="1"/>
</dbReference>
<evidence type="ECO:0000313" key="8">
    <source>
        <dbReference type="EMBL" id="MTH77584.1"/>
    </source>
</evidence>
<keyword evidence="9" id="KW-1185">Reference proteome</keyword>
<dbReference type="InterPro" id="IPR051313">
    <property type="entry name" value="Bact_iron-sidero_bind"/>
</dbReference>
<reference evidence="8 9" key="1">
    <citation type="submission" date="2019-11" db="EMBL/GenBank/DDBJ databases">
        <authorList>
            <person name="Dong K."/>
        </authorList>
    </citation>
    <scope>NUCLEOTIDE SEQUENCE [LARGE SCALE GENOMIC DNA]</scope>
    <source>
        <strain evidence="8 9">NBRC 111993</strain>
    </source>
</reference>
<feature type="domain" description="Fe/B12 periplasmic-binding" evidence="7">
    <location>
        <begin position="40"/>
        <end position="298"/>
    </location>
</feature>
<keyword evidence="4" id="KW-0410">Iron transport</keyword>
<dbReference type="GO" id="GO:1901678">
    <property type="term" value="P:iron coordination entity transport"/>
    <property type="evidence" value="ECO:0007669"/>
    <property type="project" value="UniProtKB-ARBA"/>
</dbReference>
<proteinExistence type="inferred from homology"/>
<evidence type="ECO:0000256" key="6">
    <source>
        <dbReference type="SAM" id="SignalP"/>
    </source>
</evidence>
<feature type="signal peptide" evidence="6">
    <location>
        <begin position="1"/>
        <end position="20"/>
    </location>
</feature>
<evidence type="ECO:0000256" key="2">
    <source>
        <dbReference type="ARBA" id="ARBA00008814"/>
    </source>
</evidence>
<gene>
    <name evidence="8" type="ORF">GL286_07595</name>
</gene>
<dbReference type="InterPro" id="IPR002491">
    <property type="entry name" value="ABC_transptr_periplasmic_BD"/>
</dbReference>
<dbReference type="PROSITE" id="PS50983">
    <property type="entry name" value="FE_B12_PBP"/>
    <property type="match status" value="1"/>
</dbReference>
<keyword evidence="4" id="KW-0406">Ion transport</keyword>
<dbReference type="OrthoDB" id="63946at2"/>
<dbReference type="RefSeq" id="WP_155094970.1">
    <property type="nucleotide sequence ID" value="NZ_WMIE01000003.1"/>
</dbReference>
<comment type="caution">
    <text evidence="8">The sequence shown here is derived from an EMBL/GenBank/DDBJ whole genome shotgun (WGS) entry which is preliminary data.</text>
</comment>
<dbReference type="Proteomes" id="UP000478183">
    <property type="component" value="Unassembled WGS sequence"/>
</dbReference>
<evidence type="ECO:0000256" key="3">
    <source>
        <dbReference type="ARBA" id="ARBA00022448"/>
    </source>
</evidence>
<comment type="similarity">
    <text evidence="2">Belongs to the bacterial solute-binding protein 8 family.</text>
</comment>